<evidence type="ECO:0000313" key="2">
    <source>
        <dbReference type="EnsemblPlants" id="AUR62028942-RA:cds"/>
    </source>
</evidence>
<name>A0A803MG40_CHEQI</name>
<evidence type="ECO:0008006" key="4">
    <source>
        <dbReference type="Google" id="ProtNLM"/>
    </source>
</evidence>
<feature type="compositionally biased region" description="Polar residues" evidence="1">
    <location>
        <begin position="118"/>
        <end position="127"/>
    </location>
</feature>
<feature type="region of interest" description="Disordered" evidence="1">
    <location>
        <begin position="96"/>
        <end position="138"/>
    </location>
</feature>
<sequence length="159" mass="17597">MAQNTQQFGSRNDVKRVNDVDLSGIKNQLQENAQQIAALTTLVSKIVPGNESTARVCGVCSDFSHATDECPTLLSEDVNALGGFLGQSQRKYDPFSNTYNEGWKDHPNLRYGPRPPFSHSNQTRPFVQQNSQQQSGSSLEDLVKQLTTQIGQVHSQAFE</sequence>
<feature type="compositionally biased region" description="Low complexity" evidence="1">
    <location>
        <begin position="128"/>
        <end position="138"/>
    </location>
</feature>
<dbReference type="EnsemblPlants" id="AUR62028942-RA">
    <property type="protein sequence ID" value="AUR62028942-RA:cds"/>
    <property type="gene ID" value="AUR62028942"/>
</dbReference>
<dbReference type="OMA" id="DYSTGPD"/>
<keyword evidence="3" id="KW-1185">Reference proteome</keyword>
<dbReference type="AlphaFoldDB" id="A0A803MG40"/>
<protein>
    <recommendedName>
        <fullName evidence="4">Retrotransposon gag protein</fullName>
    </recommendedName>
</protein>
<organism evidence="2 3">
    <name type="scientific">Chenopodium quinoa</name>
    <name type="common">Quinoa</name>
    <dbReference type="NCBI Taxonomy" id="63459"/>
    <lineage>
        <taxon>Eukaryota</taxon>
        <taxon>Viridiplantae</taxon>
        <taxon>Streptophyta</taxon>
        <taxon>Embryophyta</taxon>
        <taxon>Tracheophyta</taxon>
        <taxon>Spermatophyta</taxon>
        <taxon>Magnoliopsida</taxon>
        <taxon>eudicotyledons</taxon>
        <taxon>Gunneridae</taxon>
        <taxon>Pentapetalae</taxon>
        <taxon>Caryophyllales</taxon>
        <taxon>Chenopodiaceae</taxon>
        <taxon>Chenopodioideae</taxon>
        <taxon>Atripliceae</taxon>
        <taxon>Chenopodium</taxon>
    </lineage>
</organism>
<reference evidence="2" key="2">
    <citation type="submission" date="2021-03" db="UniProtKB">
        <authorList>
            <consortium name="EnsemblPlants"/>
        </authorList>
    </citation>
    <scope>IDENTIFICATION</scope>
</reference>
<accession>A0A803MG40</accession>
<dbReference type="Proteomes" id="UP000596660">
    <property type="component" value="Unplaced"/>
</dbReference>
<evidence type="ECO:0000256" key="1">
    <source>
        <dbReference type="SAM" id="MobiDB-lite"/>
    </source>
</evidence>
<proteinExistence type="predicted"/>
<evidence type="ECO:0000313" key="3">
    <source>
        <dbReference type="Proteomes" id="UP000596660"/>
    </source>
</evidence>
<reference evidence="2" key="1">
    <citation type="journal article" date="2017" name="Nature">
        <title>The genome of Chenopodium quinoa.</title>
        <authorList>
            <person name="Jarvis D.E."/>
            <person name="Ho Y.S."/>
            <person name="Lightfoot D.J."/>
            <person name="Schmoeckel S.M."/>
            <person name="Li B."/>
            <person name="Borm T.J.A."/>
            <person name="Ohyanagi H."/>
            <person name="Mineta K."/>
            <person name="Michell C.T."/>
            <person name="Saber N."/>
            <person name="Kharbatia N.M."/>
            <person name="Rupper R.R."/>
            <person name="Sharp A.R."/>
            <person name="Dally N."/>
            <person name="Boughton B.A."/>
            <person name="Woo Y.H."/>
            <person name="Gao G."/>
            <person name="Schijlen E.G.W.M."/>
            <person name="Guo X."/>
            <person name="Momin A.A."/>
            <person name="Negrao S."/>
            <person name="Al-Babili S."/>
            <person name="Gehring C."/>
            <person name="Roessner U."/>
            <person name="Jung C."/>
            <person name="Murphy K."/>
            <person name="Arold S.T."/>
            <person name="Gojobori T."/>
            <person name="van der Linden C.G."/>
            <person name="van Loo E.N."/>
            <person name="Jellen E.N."/>
            <person name="Maughan P.J."/>
            <person name="Tester M."/>
        </authorList>
    </citation>
    <scope>NUCLEOTIDE SEQUENCE [LARGE SCALE GENOMIC DNA]</scope>
    <source>
        <strain evidence="2">cv. PI 614886</strain>
    </source>
</reference>
<dbReference type="Gramene" id="AUR62028942-RA">
    <property type="protein sequence ID" value="AUR62028942-RA:cds"/>
    <property type="gene ID" value="AUR62028942"/>
</dbReference>